<dbReference type="PANTHER" id="PTHR48043:SF24">
    <property type="entry name" value="UDP-GLUCURONOSYLTRANSFERASE 3A2"/>
    <property type="match status" value="1"/>
</dbReference>
<keyword evidence="8 15" id="KW-1133">Transmembrane helix</keyword>
<keyword evidence="4 13" id="KW-0328">Glycosyltransferase</keyword>
<evidence type="ECO:0000256" key="15">
    <source>
        <dbReference type="SAM" id="Phobius"/>
    </source>
</evidence>
<evidence type="ECO:0000256" key="2">
    <source>
        <dbReference type="ARBA" id="ARBA00009995"/>
    </source>
</evidence>
<evidence type="ECO:0000256" key="10">
    <source>
        <dbReference type="ARBA" id="ARBA00023180"/>
    </source>
</evidence>
<dbReference type="SUPFAM" id="SSF53756">
    <property type="entry name" value="UDP-Glycosyltransferase/glycogen phosphorylase"/>
    <property type="match status" value="1"/>
</dbReference>
<keyword evidence="7" id="KW-0732">Signal</keyword>
<sequence length="585" mass="66400">MEQELREEGQKRRRREETKRRETGGIHLFPPPKLPASTNPSLPVHHMVPFLGGGTGSQQGTSMMRPRVLLLICFLLPGLLPSEAAKILTVSLVGGSHHLLMDRVSQILQDHGHNVTVLLQEGNVLIAGFKEEEKSYQIVTWFPPEDDFKEFLKFCEFFMEEALAGRDKFENFLKFMELLGLQCSHLLKRNDIMDSLKNENFDLLFVEGFDLCSLLVAEKLGKPFVSIISTSFGFIDFGLPSPLSYVPVFDSLLSDRMDFWDRVRNFLKFFDFSMKQWQIHSTFDNTIKEHFPEGSRPVLSHLLKKAELSLVNSDFAFDFARPLLPNTVYVGGLMAKPVKAVPPEFENFIAKFGDSGFILVALGSVVNIFQSQYVFKEMNRAFAHLPQGVIWKCNPSHWPEDIKLAENVKIVDWLPQSDLLAHPRIRLFVTHGGINSIMEAIQHGVPMVGIPFFGDQPENLFRVEAKNFGVSIQVKQIKAETLALKMKQVIEDKRYKSAAVAASIIRRSHPLTPAQRLVGWTNHILQTGGAAHLKPHAFQQPWYEQYLLDVFLFLLVLTVGTMWLCGKLLGMVARWLCGARKLKKA</sequence>
<evidence type="ECO:0000256" key="1">
    <source>
        <dbReference type="ARBA" id="ARBA00004479"/>
    </source>
</evidence>
<evidence type="ECO:0000256" key="7">
    <source>
        <dbReference type="ARBA" id="ARBA00022729"/>
    </source>
</evidence>
<dbReference type="Pfam" id="PF00201">
    <property type="entry name" value="UDPGT"/>
    <property type="match status" value="1"/>
</dbReference>
<evidence type="ECO:0000256" key="14">
    <source>
        <dbReference type="SAM" id="MobiDB-lite"/>
    </source>
</evidence>
<dbReference type="CDD" id="cd03784">
    <property type="entry name" value="GT1_Gtf-like"/>
    <property type="match status" value="1"/>
</dbReference>
<dbReference type="Proteomes" id="UP001652662">
    <property type="component" value="Chromosome 20"/>
</dbReference>
<dbReference type="EC" id="2.4.1.17" evidence="3"/>
<keyword evidence="5 13" id="KW-0808">Transferase</keyword>
<feature type="region of interest" description="Disordered" evidence="14">
    <location>
        <begin position="1"/>
        <end position="36"/>
    </location>
</feature>
<dbReference type="Gene3D" id="3.40.50.2000">
    <property type="entry name" value="Glycogen Phosphorylase B"/>
    <property type="match status" value="2"/>
</dbReference>
<comment type="catalytic activity">
    <reaction evidence="12">
        <text>glucuronate acceptor + UDP-alpha-D-glucuronate = acceptor beta-D-glucuronoside + UDP + H(+)</text>
        <dbReference type="Rhea" id="RHEA:21032"/>
        <dbReference type="ChEBI" id="CHEBI:15378"/>
        <dbReference type="ChEBI" id="CHEBI:58052"/>
        <dbReference type="ChEBI" id="CHEBI:58223"/>
        <dbReference type="ChEBI" id="CHEBI:132367"/>
        <dbReference type="ChEBI" id="CHEBI:132368"/>
        <dbReference type="EC" id="2.4.1.17"/>
    </reaction>
</comment>
<evidence type="ECO:0000256" key="8">
    <source>
        <dbReference type="ARBA" id="ARBA00022989"/>
    </source>
</evidence>
<name>A0ABM2EDW3_EQUPR</name>
<comment type="function">
    <text evidence="11">UDP-glucuronosyltransferases catalyze phase II biotransformation reactions in which lipophilic substrates are conjugated with glucuronic acid to increase water solubility and enhance excretion. They are of major importance in the conjugation and subsequent elimination of potentially toxic xenobiotics and endogenous compounds.</text>
</comment>
<reference evidence="17" key="1">
    <citation type="submission" date="2025-08" db="UniProtKB">
        <authorList>
            <consortium name="RefSeq"/>
        </authorList>
    </citation>
    <scope>IDENTIFICATION</scope>
    <source>
        <tissue evidence="17">Blood</tissue>
    </source>
</reference>
<feature type="compositionally biased region" description="Basic and acidic residues" evidence="14">
    <location>
        <begin position="1"/>
        <end position="24"/>
    </location>
</feature>
<accession>A0ABM2EDW3</accession>
<feature type="transmembrane region" description="Helical" evidence="15">
    <location>
        <begin position="550"/>
        <end position="577"/>
    </location>
</feature>
<evidence type="ECO:0000256" key="4">
    <source>
        <dbReference type="ARBA" id="ARBA00022676"/>
    </source>
</evidence>
<keyword evidence="16" id="KW-1185">Reference proteome</keyword>
<evidence type="ECO:0000256" key="6">
    <source>
        <dbReference type="ARBA" id="ARBA00022692"/>
    </source>
</evidence>
<evidence type="ECO:0000256" key="3">
    <source>
        <dbReference type="ARBA" id="ARBA00012544"/>
    </source>
</evidence>
<dbReference type="PANTHER" id="PTHR48043">
    <property type="entry name" value="EG:EG0003.4 PROTEIN-RELATED"/>
    <property type="match status" value="1"/>
</dbReference>
<evidence type="ECO:0000313" key="16">
    <source>
        <dbReference type="Proteomes" id="UP001652662"/>
    </source>
</evidence>
<evidence type="ECO:0000256" key="13">
    <source>
        <dbReference type="RuleBase" id="RU003718"/>
    </source>
</evidence>
<evidence type="ECO:0000256" key="12">
    <source>
        <dbReference type="ARBA" id="ARBA00047475"/>
    </source>
</evidence>
<dbReference type="InterPro" id="IPR035595">
    <property type="entry name" value="UDP_glycos_trans_CS"/>
</dbReference>
<evidence type="ECO:0000256" key="11">
    <source>
        <dbReference type="ARBA" id="ARBA00037451"/>
    </source>
</evidence>
<evidence type="ECO:0000313" key="17">
    <source>
        <dbReference type="RefSeq" id="XP_008510332.2"/>
    </source>
</evidence>
<dbReference type="RefSeq" id="XP_008510332.2">
    <property type="nucleotide sequence ID" value="XM_008512110.2"/>
</dbReference>
<keyword evidence="6 15" id="KW-0812">Transmembrane</keyword>
<keyword evidence="10" id="KW-0325">Glycoprotein</keyword>
<dbReference type="InterPro" id="IPR050271">
    <property type="entry name" value="UDP-glycosyltransferase"/>
</dbReference>
<dbReference type="InterPro" id="IPR002213">
    <property type="entry name" value="UDP_glucos_trans"/>
</dbReference>
<keyword evidence="9 15" id="KW-0472">Membrane</keyword>
<protein>
    <recommendedName>
        <fullName evidence="3">glucuronosyltransferase</fullName>
        <ecNumber evidence="3">2.4.1.17</ecNumber>
    </recommendedName>
</protein>
<dbReference type="GeneID" id="103545456"/>
<organism evidence="16 17">
    <name type="scientific">Equus przewalskii</name>
    <name type="common">Przewalski's horse</name>
    <name type="synonym">Equus caballus przewalskii</name>
    <dbReference type="NCBI Taxonomy" id="9798"/>
    <lineage>
        <taxon>Eukaryota</taxon>
        <taxon>Metazoa</taxon>
        <taxon>Chordata</taxon>
        <taxon>Craniata</taxon>
        <taxon>Vertebrata</taxon>
        <taxon>Euteleostomi</taxon>
        <taxon>Mammalia</taxon>
        <taxon>Eutheria</taxon>
        <taxon>Laurasiatheria</taxon>
        <taxon>Perissodactyla</taxon>
        <taxon>Equidae</taxon>
        <taxon>Equus</taxon>
    </lineage>
</organism>
<evidence type="ECO:0000256" key="9">
    <source>
        <dbReference type="ARBA" id="ARBA00023136"/>
    </source>
</evidence>
<proteinExistence type="inferred from homology"/>
<dbReference type="PROSITE" id="PS00375">
    <property type="entry name" value="UDPGT"/>
    <property type="match status" value="1"/>
</dbReference>
<evidence type="ECO:0000256" key="5">
    <source>
        <dbReference type="ARBA" id="ARBA00022679"/>
    </source>
</evidence>
<comment type="similarity">
    <text evidence="2 13">Belongs to the UDP-glycosyltransferase family.</text>
</comment>
<comment type="subcellular location">
    <subcellularLocation>
        <location evidence="1">Membrane</location>
        <topology evidence="1">Single-pass type I membrane protein</topology>
    </subcellularLocation>
</comment>
<gene>
    <name evidence="17" type="primary">LOC103545456</name>
</gene>